<comment type="similarity">
    <text evidence="3 9">Belongs to the hexokinase family.</text>
</comment>
<evidence type="ECO:0000256" key="2">
    <source>
        <dbReference type="ARBA" id="ARBA00005028"/>
    </source>
</evidence>
<protein>
    <recommendedName>
        <fullName evidence="9">Phosphotransferase</fullName>
        <ecNumber evidence="9">2.7.1.-</ecNumber>
    </recommendedName>
</protein>
<sequence length="296" mass="32918">MKQACIDSSILINLTKGFGAGRDVVACLNEAMERQGIDMRLSALVNDTVALLAGVEYWDNGVVVARTNACYVEQISAIPKLQGHVSSSGQMVNKHLSPSTDWGAFSNGLPLTKINREMDVATINLGDEQIFEKTISGMYLGEIVRQVLLEMAEEGCLFGKCVPQKLSTPLILRSHIYYYDNFKLEIELGFYRMQDVIISLEGVQRVGVNCFDPKGKQCPLINGHLRPILLLQLRLQNQRFVSSLGHLDRPVLVWITFYDGRVNITVVKCFSFYGGPVNVSVLECNAFYDGLSRCPS</sequence>
<keyword evidence="7 9" id="KW-0067">ATP-binding</keyword>
<dbReference type="Proteomes" id="UP000008827">
    <property type="component" value="Chromosome 9"/>
</dbReference>
<dbReference type="GO" id="GO:0008865">
    <property type="term" value="F:fructokinase activity"/>
    <property type="evidence" value="ECO:0000318"/>
    <property type="project" value="GO_Central"/>
</dbReference>
<gene>
    <name evidence="12" type="ORF">GLYMA_09G144600</name>
</gene>
<dbReference type="HOGENOM" id="CLU_941382_0_0_1"/>
<dbReference type="PaxDb" id="3847-GLYMA09G26710.1"/>
<feature type="domain" description="Hexokinase C-terminal" evidence="11">
    <location>
        <begin position="67"/>
        <end position="175"/>
    </location>
</feature>
<dbReference type="PRINTS" id="PR00475">
    <property type="entry name" value="HEXOKINASE"/>
</dbReference>
<evidence type="ECO:0000256" key="9">
    <source>
        <dbReference type="RuleBase" id="RU362007"/>
    </source>
</evidence>
<dbReference type="GO" id="GO:0005829">
    <property type="term" value="C:cytosol"/>
    <property type="evidence" value="ECO:0000318"/>
    <property type="project" value="GO_Central"/>
</dbReference>
<keyword evidence="4 9" id="KW-0808">Transferase</keyword>
<dbReference type="GO" id="GO:0006096">
    <property type="term" value="P:glycolytic process"/>
    <property type="evidence" value="ECO:0000318"/>
    <property type="project" value="GO_Central"/>
</dbReference>
<dbReference type="InterPro" id="IPR022672">
    <property type="entry name" value="Hexokinase_N"/>
</dbReference>
<dbReference type="EMBL" id="CM000842">
    <property type="protein sequence ID" value="KRH38576.1"/>
    <property type="molecule type" value="Genomic_DNA"/>
</dbReference>
<accession>I1L3C1</accession>
<dbReference type="Gene3D" id="3.40.367.20">
    <property type="match status" value="1"/>
</dbReference>
<dbReference type="InParanoid" id="I1L3C1"/>
<reference evidence="12 13" key="1">
    <citation type="journal article" date="2010" name="Nature">
        <title>Genome sequence of the palaeopolyploid soybean.</title>
        <authorList>
            <person name="Schmutz J."/>
            <person name="Cannon S.B."/>
            <person name="Schlueter J."/>
            <person name="Ma J."/>
            <person name="Mitros T."/>
            <person name="Nelson W."/>
            <person name="Hyten D.L."/>
            <person name="Song Q."/>
            <person name="Thelen J.J."/>
            <person name="Cheng J."/>
            <person name="Xu D."/>
            <person name="Hellsten U."/>
            <person name="May G.D."/>
            <person name="Yu Y."/>
            <person name="Sakurai T."/>
            <person name="Umezawa T."/>
            <person name="Bhattacharyya M.K."/>
            <person name="Sandhu D."/>
            <person name="Valliyodan B."/>
            <person name="Lindquist E."/>
            <person name="Peto M."/>
            <person name="Grant D."/>
            <person name="Shu S."/>
            <person name="Goodstein D."/>
            <person name="Barry K."/>
            <person name="Futrell-Griggs M."/>
            <person name="Abernathy B."/>
            <person name="Du J."/>
            <person name="Tian Z."/>
            <person name="Zhu L."/>
            <person name="Gill N."/>
            <person name="Joshi T."/>
            <person name="Libault M."/>
            <person name="Sethuraman A."/>
            <person name="Zhang X.-C."/>
            <person name="Shinozaki K."/>
            <person name="Nguyen H.T."/>
            <person name="Wing R.A."/>
            <person name="Cregan P."/>
            <person name="Specht J."/>
            <person name="Grimwood J."/>
            <person name="Rokhsar D."/>
            <person name="Stacey G."/>
            <person name="Shoemaker R.C."/>
            <person name="Jackson S.A."/>
        </authorList>
    </citation>
    <scope>NUCLEOTIDE SEQUENCE</scope>
    <source>
        <strain evidence="13">cv. Williams 82</strain>
        <tissue evidence="12">Callus</tissue>
    </source>
</reference>
<dbReference type="Gene3D" id="3.30.420.40">
    <property type="match status" value="1"/>
</dbReference>
<keyword evidence="6 9" id="KW-0418">Kinase</keyword>
<evidence type="ECO:0000313" key="13">
    <source>
        <dbReference type="EnsemblPlants" id="KRH38576"/>
    </source>
</evidence>
<dbReference type="GO" id="GO:0004340">
    <property type="term" value="F:glucokinase activity"/>
    <property type="evidence" value="ECO:0000318"/>
    <property type="project" value="GO_Central"/>
</dbReference>
<evidence type="ECO:0000256" key="8">
    <source>
        <dbReference type="ARBA" id="ARBA00023152"/>
    </source>
</evidence>
<dbReference type="SUPFAM" id="SSF53067">
    <property type="entry name" value="Actin-like ATPase domain"/>
    <property type="match status" value="2"/>
</dbReference>
<dbReference type="GO" id="GO:0001678">
    <property type="term" value="P:intracellular glucose homeostasis"/>
    <property type="evidence" value="ECO:0000318"/>
    <property type="project" value="GO_Central"/>
</dbReference>
<evidence type="ECO:0000256" key="6">
    <source>
        <dbReference type="ARBA" id="ARBA00022777"/>
    </source>
</evidence>
<name>I1L3C1_SOYBN</name>
<evidence type="ECO:0000256" key="5">
    <source>
        <dbReference type="ARBA" id="ARBA00022741"/>
    </source>
</evidence>
<evidence type="ECO:0000256" key="3">
    <source>
        <dbReference type="ARBA" id="ARBA00009225"/>
    </source>
</evidence>
<dbReference type="SMR" id="I1L3C1"/>
<comment type="pathway">
    <text evidence="1">Carbohydrate degradation.</text>
</comment>
<comment type="pathway">
    <text evidence="2">Carbohydrate metabolism; hexose metabolism.</text>
</comment>
<evidence type="ECO:0000259" key="11">
    <source>
        <dbReference type="Pfam" id="PF03727"/>
    </source>
</evidence>
<keyword evidence="8 9" id="KW-0324">Glycolysis</keyword>
<keyword evidence="5 9" id="KW-0547">Nucleotide-binding</keyword>
<dbReference type="AlphaFoldDB" id="I1L3C1"/>
<dbReference type="GO" id="GO:0005536">
    <property type="term" value="F:D-glucose binding"/>
    <property type="evidence" value="ECO:0007669"/>
    <property type="project" value="InterPro"/>
</dbReference>
<dbReference type="STRING" id="3847.I1L3C1"/>
<dbReference type="eggNOG" id="KOG1369">
    <property type="taxonomic scope" value="Eukaryota"/>
</dbReference>
<evidence type="ECO:0000313" key="14">
    <source>
        <dbReference type="Proteomes" id="UP000008827"/>
    </source>
</evidence>
<dbReference type="InterPro" id="IPR022673">
    <property type="entry name" value="Hexokinase_C"/>
</dbReference>
<dbReference type="EC" id="2.7.1.-" evidence="9"/>
<dbReference type="Pfam" id="PF03727">
    <property type="entry name" value="Hexokinase_2"/>
    <property type="match status" value="1"/>
</dbReference>
<dbReference type="PANTHER" id="PTHR19443">
    <property type="entry name" value="HEXOKINASE"/>
    <property type="match status" value="1"/>
</dbReference>
<dbReference type="GO" id="GO:0005739">
    <property type="term" value="C:mitochondrion"/>
    <property type="evidence" value="ECO:0000318"/>
    <property type="project" value="GO_Central"/>
</dbReference>
<feature type="domain" description="Hexokinase N-terminal" evidence="10">
    <location>
        <begin position="1"/>
        <end position="57"/>
    </location>
</feature>
<evidence type="ECO:0000256" key="7">
    <source>
        <dbReference type="ARBA" id="ARBA00022840"/>
    </source>
</evidence>
<dbReference type="GO" id="GO:0005524">
    <property type="term" value="F:ATP binding"/>
    <property type="evidence" value="ECO:0007669"/>
    <property type="project" value="UniProtKB-UniRule"/>
</dbReference>
<dbReference type="UniPathway" id="UPA00109">
    <property type="reaction ID" value="UER00180"/>
</dbReference>
<organism evidence="12">
    <name type="scientific">Glycine max</name>
    <name type="common">Soybean</name>
    <name type="synonym">Glycine hispida</name>
    <dbReference type="NCBI Taxonomy" id="3847"/>
    <lineage>
        <taxon>Eukaryota</taxon>
        <taxon>Viridiplantae</taxon>
        <taxon>Streptophyta</taxon>
        <taxon>Embryophyta</taxon>
        <taxon>Tracheophyta</taxon>
        <taxon>Spermatophyta</taxon>
        <taxon>Magnoliopsida</taxon>
        <taxon>eudicotyledons</taxon>
        <taxon>Gunneridae</taxon>
        <taxon>Pentapetalae</taxon>
        <taxon>rosids</taxon>
        <taxon>fabids</taxon>
        <taxon>Fabales</taxon>
        <taxon>Fabaceae</taxon>
        <taxon>Papilionoideae</taxon>
        <taxon>50 kb inversion clade</taxon>
        <taxon>NPAAA clade</taxon>
        <taxon>indigoferoid/millettioid clade</taxon>
        <taxon>Phaseoleae</taxon>
        <taxon>Glycine</taxon>
        <taxon>Glycine subgen. Soja</taxon>
    </lineage>
</organism>
<dbReference type="GO" id="GO:0006006">
    <property type="term" value="P:glucose metabolic process"/>
    <property type="evidence" value="ECO:0000318"/>
    <property type="project" value="GO_Central"/>
</dbReference>
<evidence type="ECO:0000313" key="12">
    <source>
        <dbReference type="EMBL" id="KRH38576.1"/>
    </source>
</evidence>
<dbReference type="PROSITE" id="PS51748">
    <property type="entry name" value="HEXOKINASE_2"/>
    <property type="match status" value="1"/>
</dbReference>
<dbReference type="Gramene" id="KRH38576">
    <property type="protein sequence ID" value="KRH38576"/>
    <property type="gene ID" value="GLYMA_09G144600"/>
</dbReference>
<keyword evidence="14" id="KW-1185">Reference proteome</keyword>
<reference evidence="12" key="3">
    <citation type="submission" date="2018-07" db="EMBL/GenBank/DDBJ databases">
        <title>WGS assembly of Glycine max.</title>
        <authorList>
            <person name="Schmutz J."/>
            <person name="Cannon S."/>
            <person name="Schlueter J."/>
            <person name="Ma J."/>
            <person name="Mitros T."/>
            <person name="Nelson W."/>
            <person name="Hyten D."/>
            <person name="Song Q."/>
            <person name="Thelen J."/>
            <person name="Cheng J."/>
            <person name="Xu D."/>
            <person name="Hellsten U."/>
            <person name="May G."/>
            <person name="Yu Y."/>
            <person name="Sakurai T."/>
            <person name="Umezawa T."/>
            <person name="Bhattacharyya M."/>
            <person name="Sandhu D."/>
            <person name="Valliyodan B."/>
            <person name="Lindquist E."/>
            <person name="Peto M."/>
            <person name="Grant D."/>
            <person name="Shu S."/>
            <person name="Goodstein D."/>
            <person name="Barry K."/>
            <person name="Futrell-Griggs M."/>
            <person name="Abernathy B."/>
            <person name="Du J."/>
            <person name="Tian Z."/>
            <person name="Zhu L."/>
            <person name="Gill N."/>
            <person name="Joshi T."/>
            <person name="Libault M."/>
            <person name="Sethuraman A."/>
            <person name="Zhang X."/>
            <person name="Shinozaki K."/>
            <person name="Nguyen H."/>
            <person name="Wing R."/>
            <person name="Cregan P."/>
            <person name="Specht J."/>
            <person name="Grimwood J."/>
            <person name="Rokhsar D."/>
            <person name="Stacey G."/>
            <person name="Shoemaker R."/>
            <person name="Jackson S."/>
        </authorList>
    </citation>
    <scope>NUCLEOTIDE SEQUENCE</scope>
    <source>
        <tissue evidence="12">Callus</tissue>
    </source>
</reference>
<reference evidence="13" key="2">
    <citation type="submission" date="2018-02" db="UniProtKB">
        <authorList>
            <consortium name="EnsemblPlants"/>
        </authorList>
    </citation>
    <scope>IDENTIFICATION</scope>
    <source>
        <strain evidence="13">Williams 82</strain>
    </source>
</reference>
<evidence type="ECO:0000259" key="10">
    <source>
        <dbReference type="Pfam" id="PF00349"/>
    </source>
</evidence>
<evidence type="ECO:0000256" key="4">
    <source>
        <dbReference type="ARBA" id="ARBA00022679"/>
    </source>
</evidence>
<dbReference type="PANTHER" id="PTHR19443:SF63">
    <property type="entry name" value="HEXOKINASE-LIKE 1 PROTEIN-RELATED"/>
    <property type="match status" value="1"/>
</dbReference>
<dbReference type="InterPro" id="IPR043129">
    <property type="entry name" value="ATPase_NBD"/>
</dbReference>
<proteinExistence type="inferred from homology"/>
<dbReference type="InterPro" id="IPR001312">
    <property type="entry name" value="Hexokinase"/>
</dbReference>
<dbReference type="UniPathway" id="UPA00242"/>
<dbReference type="Pfam" id="PF00349">
    <property type="entry name" value="Hexokinase_1"/>
    <property type="match status" value="1"/>
</dbReference>
<dbReference type="EnsemblPlants" id="KRH38576">
    <property type="protein sequence ID" value="KRH38576"/>
    <property type="gene ID" value="GLYMA_09G144600"/>
</dbReference>
<dbReference type="GO" id="GO:0051156">
    <property type="term" value="P:glucose 6-phosphate metabolic process"/>
    <property type="evidence" value="ECO:0000318"/>
    <property type="project" value="GO_Central"/>
</dbReference>
<evidence type="ECO:0000256" key="1">
    <source>
        <dbReference type="ARBA" id="ARBA00004921"/>
    </source>
</evidence>